<accession>I4C681</accession>
<dbReference type="PATRIC" id="fig|706587.4.peg.2745"/>
<dbReference type="Proteomes" id="UP000006055">
    <property type="component" value="Chromosome"/>
</dbReference>
<protein>
    <recommendedName>
        <fullName evidence="1">Spore protein YkvP/CgeB glycosyl transferase-like domain-containing protein</fullName>
    </recommendedName>
</protein>
<gene>
    <name evidence="2" type="ordered locus">Desti_2388</name>
</gene>
<dbReference type="SUPFAM" id="SSF53756">
    <property type="entry name" value="UDP-Glycosyltransferase/glycogen phosphorylase"/>
    <property type="match status" value="1"/>
</dbReference>
<evidence type="ECO:0000259" key="1">
    <source>
        <dbReference type="Pfam" id="PF13524"/>
    </source>
</evidence>
<keyword evidence="3" id="KW-1185">Reference proteome</keyword>
<dbReference type="STRING" id="706587.Desti_2388"/>
<sequence length="375" mass="42094">MSQLNIVIFGLSITSSWGNGHAVTYRGLVAELARLGHKVTFLEQDAEWYASHRDMPYPQGCKIILYKRFSDVQRFHLARIRSADMVIIGSYVSAGIEIGNWILQNSPGVVAFYDIDTPVTLAAIARGACQYLTADLIPEYDLYLSFTGGPVLKILEDEMGSPCARTLYCSVDPSIYRPETRAAKWDLGYLGTYSPDRQPKVEQFLNVPASQWENGKFVVAGPQYPSSVVWSQNVHRIDHVPPGDHRSFYNSQRFTLNVTRSDMIRAGWSPSIRLFEAAACGIPIVSDWWQGLDHFFVPGEEILVAQSTEDILVYLHNTSESERKSIGYAARKKILSAHTSAHRAAELEEYAREALKKPALSKSAYSRGRAVWRKP</sequence>
<evidence type="ECO:0000313" key="2">
    <source>
        <dbReference type="EMBL" id="AFM25072.1"/>
    </source>
</evidence>
<reference evidence="3" key="1">
    <citation type="submission" date="2012-06" db="EMBL/GenBank/DDBJ databases">
        <title>Complete sequence of chromosome of Desulfomonile tiedjei DSM 6799.</title>
        <authorList>
            <person name="Lucas S."/>
            <person name="Copeland A."/>
            <person name="Lapidus A."/>
            <person name="Glavina del Rio T."/>
            <person name="Dalin E."/>
            <person name="Tice H."/>
            <person name="Bruce D."/>
            <person name="Goodwin L."/>
            <person name="Pitluck S."/>
            <person name="Peters L."/>
            <person name="Ovchinnikova G."/>
            <person name="Zeytun A."/>
            <person name="Lu M."/>
            <person name="Kyrpides N."/>
            <person name="Mavromatis K."/>
            <person name="Ivanova N."/>
            <person name="Brettin T."/>
            <person name="Detter J.C."/>
            <person name="Han C."/>
            <person name="Larimer F."/>
            <person name="Land M."/>
            <person name="Hauser L."/>
            <person name="Markowitz V."/>
            <person name="Cheng J.-F."/>
            <person name="Hugenholtz P."/>
            <person name="Woyke T."/>
            <person name="Wu D."/>
            <person name="Spring S."/>
            <person name="Schroeder M."/>
            <person name="Brambilla E."/>
            <person name="Klenk H.-P."/>
            <person name="Eisen J.A."/>
        </authorList>
    </citation>
    <scope>NUCLEOTIDE SEQUENCE [LARGE SCALE GENOMIC DNA]</scope>
    <source>
        <strain evidence="3">ATCC 49306 / DSM 6799 / DCB-1</strain>
    </source>
</reference>
<dbReference type="Pfam" id="PF13524">
    <property type="entry name" value="Glyco_trans_1_2"/>
    <property type="match status" value="1"/>
</dbReference>
<dbReference type="AlphaFoldDB" id="I4C681"/>
<name>I4C681_DESTA</name>
<dbReference type="HOGENOM" id="CLU_048101_0_0_7"/>
<evidence type="ECO:0000313" key="3">
    <source>
        <dbReference type="Proteomes" id="UP000006055"/>
    </source>
</evidence>
<dbReference type="KEGG" id="dti:Desti_2388"/>
<dbReference type="RefSeq" id="WP_014810215.1">
    <property type="nucleotide sequence ID" value="NC_018025.1"/>
</dbReference>
<dbReference type="EMBL" id="CP003360">
    <property type="protein sequence ID" value="AFM25072.1"/>
    <property type="molecule type" value="Genomic_DNA"/>
</dbReference>
<dbReference type="OrthoDB" id="9813806at2"/>
<dbReference type="InterPro" id="IPR055259">
    <property type="entry name" value="YkvP/CgeB_Glyco_trans-like"/>
</dbReference>
<proteinExistence type="predicted"/>
<dbReference type="eggNOG" id="COG4641">
    <property type="taxonomic scope" value="Bacteria"/>
</dbReference>
<organism evidence="2 3">
    <name type="scientific">Desulfomonile tiedjei (strain ATCC 49306 / DSM 6799 / DCB-1)</name>
    <dbReference type="NCBI Taxonomy" id="706587"/>
    <lineage>
        <taxon>Bacteria</taxon>
        <taxon>Pseudomonadati</taxon>
        <taxon>Thermodesulfobacteriota</taxon>
        <taxon>Desulfomonilia</taxon>
        <taxon>Desulfomonilales</taxon>
        <taxon>Desulfomonilaceae</taxon>
        <taxon>Desulfomonile</taxon>
    </lineage>
</organism>
<feature type="domain" description="Spore protein YkvP/CgeB glycosyl transferase-like" evidence="1">
    <location>
        <begin position="208"/>
        <end position="348"/>
    </location>
</feature>
<dbReference type="Gene3D" id="3.40.50.2000">
    <property type="entry name" value="Glycogen Phosphorylase B"/>
    <property type="match status" value="1"/>
</dbReference>